<dbReference type="Proteomes" id="UP000600588">
    <property type="component" value="Unassembled WGS sequence"/>
</dbReference>
<name>A0A8J6Q282_9FLAO</name>
<dbReference type="NCBIfam" id="TIGR04183">
    <property type="entry name" value="Por_Secre_tail"/>
    <property type="match status" value="1"/>
</dbReference>
<dbReference type="NCBIfam" id="NF038128">
    <property type="entry name" value="choice_anch_J"/>
    <property type="match status" value="1"/>
</dbReference>
<dbReference type="InterPro" id="IPR026444">
    <property type="entry name" value="Secre_tail"/>
</dbReference>
<keyword evidence="1 2" id="KW-0732">Signal</keyword>
<feature type="chain" id="PRO_5035277389" evidence="2">
    <location>
        <begin position="23"/>
        <end position="333"/>
    </location>
</feature>
<dbReference type="Pfam" id="PF18962">
    <property type="entry name" value="Por_Secre_tail"/>
    <property type="match status" value="1"/>
</dbReference>
<dbReference type="AlphaFoldDB" id="A0A8J6Q282"/>
<evidence type="ECO:0000313" key="4">
    <source>
        <dbReference type="EMBL" id="MBD0831640.1"/>
    </source>
</evidence>
<dbReference type="RefSeq" id="WP_188229432.1">
    <property type="nucleotide sequence ID" value="NZ_JACVXB010000002.1"/>
</dbReference>
<accession>A0A8J6Q282</accession>
<feature type="domain" description="Secretion system C-terminal sorting" evidence="3">
    <location>
        <begin position="262"/>
        <end position="331"/>
    </location>
</feature>
<evidence type="ECO:0000256" key="2">
    <source>
        <dbReference type="SAM" id="SignalP"/>
    </source>
</evidence>
<reference evidence="4 5" key="1">
    <citation type="submission" date="2020-09" db="EMBL/GenBank/DDBJ databases">
        <title>TT11 complete genome.</title>
        <authorList>
            <person name="Wu Z."/>
        </authorList>
    </citation>
    <scope>NUCLEOTIDE SEQUENCE [LARGE SCALE GENOMIC DNA]</scope>
    <source>
        <strain evidence="4 5">TT11</strain>
    </source>
</reference>
<keyword evidence="5" id="KW-1185">Reference proteome</keyword>
<comment type="caution">
    <text evidence="4">The sequence shown here is derived from an EMBL/GenBank/DDBJ whole genome shotgun (WGS) entry which is preliminary data.</text>
</comment>
<evidence type="ECO:0000259" key="3">
    <source>
        <dbReference type="Pfam" id="PF18962"/>
    </source>
</evidence>
<sequence>MRKITKQLLVLILFTVSIKQFAQTTNGTGLPGDDLIFYEDMRYTTGVSGFEVTISEATLTPSGNSSIPADGLTAGEIGYIRPDNNYPAGDVRDNRSLRIQANDGSANYDTDVWVVVNSIDLSSYDSGSKFFTFSTRTTFREDGGANLDTDTSVLYATDFVTGTDPTTVTWTPITTTPVADSAEMGADGVWTTQTVDLSEITCGTQFAIAIRRQSSANGPVGGAFDSGTNRNGTFNISDLTYTGSTTPLLSVNKPFLVDGISLYPNPVKNQLNIRSLNPNIIIKNVHLIDITGKTIYKSGFNEVINVSRFSKGIYILKLEDIKGNLLTKKIILN</sequence>
<organism evidence="4 5">
    <name type="scientific">Aestuariibaculum sediminum</name>
    <dbReference type="NCBI Taxonomy" id="2770637"/>
    <lineage>
        <taxon>Bacteria</taxon>
        <taxon>Pseudomonadati</taxon>
        <taxon>Bacteroidota</taxon>
        <taxon>Flavobacteriia</taxon>
        <taxon>Flavobacteriales</taxon>
        <taxon>Flavobacteriaceae</taxon>
    </lineage>
</organism>
<proteinExistence type="predicted"/>
<evidence type="ECO:0000313" key="5">
    <source>
        <dbReference type="Proteomes" id="UP000600588"/>
    </source>
</evidence>
<protein>
    <submittedName>
        <fullName evidence="4">T9SS type A sorting domain-containing protein</fullName>
    </submittedName>
</protein>
<feature type="signal peptide" evidence="2">
    <location>
        <begin position="1"/>
        <end position="22"/>
    </location>
</feature>
<evidence type="ECO:0000256" key="1">
    <source>
        <dbReference type="ARBA" id="ARBA00022729"/>
    </source>
</evidence>
<dbReference type="EMBL" id="JACVXB010000002">
    <property type="protein sequence ID" value="MBD0831640.1"/>
    <property type="molecule type" value="Genomic_DNA"/>
</dbReference>
<gene>
    <name evidence="4" type="ORF">ICJ83_05790</name>
</gene>